<dbReference type="Pfam" id="PF11721">
    <property type="entry name" value="Malectin"/>
    <property type="match status" value="1"/>
</dbReference>
<comment type="similarity">
    <text evidence="1">Belongs to the TRAFAC class myosin-kinesin ATPase superfamily. Kinesin family. KIN-14 subfamily.</text>
</comment>
<dbReference type="FunFam" id="3.40.850.10:FF:000057">
    <property type="entry name" value="kinesin-like protein KIN-14R"/>
    <property type="match status" value="1"/>
</dbReference>
<feature type="coiled-coil region" evidence="8">
    <location>
        <begin position="831"/>
        <end position="872"/>
    </location>
</feature>
<dbReference type="PANTHER" id="PTHR47972">
    <property type="entry name" value="KINESIN-LIKE PROTEIN KLP-3"/>
    <property type="match status" value="1"/>
</dbReference>
<dbReference type="GO" id="GO:0007018">
    <property type="term" value="P:microtubule-based movement"/>
    <property type="evidence" value="ECO:0007669"/>
    <property type="project" value="InterPro"/>
</dbReference>
<keyword evidence="12" id="KW-1185">Reference proteome</keyword>
<evidence type="ECO:0000256" key="5">
    <source>
        <dbReference type="ARBA" id="ARBA00023054"/>
    </source>
</evidence>
<dbReference type="InterPro" id="IPR027640">
    <property type="entry name" value="Kinesin-like_fam"/>
</dbReference>
<feature type="coiled-coil region" evidence="8">
    <location>
        <begin position="354"/>
        <end position="381"/>
    </location>
</feature>
<dbReference type="AlphaFoldDB" id="A0AA88WEM0"/>
<dbReference type="PROSITE" id="PS50067">
    <property type="entry name" value="KINESIN_MOTOR_2"/>
    <property type="match status" value="1"/>
</dbReference>
<comment type="caution">
    <text evidence="11">The sequence shown here is derived from an EMBL/GenBank/DDBJ whole genome shotgun (WGS) entry which is preliminary data.</text>
</comment>
<dbReference type="InterPro" id="IPR019821">
    <property type="entry name" value="Kinesin_motor_CS"/>
</dbReference>
<dbReference type="InterPro" id="IPR027417">
    <property type="entry name" value="P-loop_NTPase"/>
</dbReference>
<dbReference type="SMART" id="SM00129">
    <property type="entry name" value="KISc"/>
    <property type="match status" value="1"/>
</dbReference>
<accession>A0AA88WEM0</accession>
<evidence type="ECO:0000313" key="12">
    <source>
        <dbReference type="Proteomes" id="UP001188597"/>
    </source>
</evidence>
<dbReference type="InterPro" id="IPR021720">
    <property type="entry name" value="Malectin_dom"/>
</dbReference>
<dbReference type="SUPFAM" id="SSF52540">
    <property type="entry name" value="P-loop containing nucleoside triphosphate hydrolases"/>
    <property type="match status" value="1"/>
</dbReference>
<dbReference type="PANTHER" id="PTHR47972:SF35">
    <property type="entry name" value="KINESIN-LIKE PROTEIN KIN-14Q"/>
    <property type="match status" value="1"/>
</dbReference>
<sequence length="1126" mass="125976">MEDDHWQDPLLITDVSWQQQHNSLCHSPSRSLQTLLMADPDVFSPNKIDDSGITKILLGCILGRSVLRFSLTSPDLVICAGSPDIPAQRYAYSPELSKGASELSLEDGIEGAAMKDIISETPTAAQISTLWQTSREDLCSEASFELLPKPVVDNRLSEGSTSVMSINSGSTDKVVILNGRKFLEDNCFCGGDTMRTDATIGDGEGLIYQTARFGNFAYNFKNLESGNYIVDLHLAEIVYTHGPPGLRVFHVFIQEQKVVSCLDIYACVGANRPLVISELKGYVSGDEGLSIKFEGVTGSPIVCGISIRKDPSASFRELKLFKVQEMPETSDHSSSKENGDHTVVGELGKLQIDYEYQKKELIETKRTLEILKRQNEHKSRECQEAWKSLQELQNELMRKSMHVGSLAFAVEGQVKEKGRWFSSLRHLTRKLKILKLEHIKLAEEAASYKNCLGDMRVMSSTIQSKINQQVELHENLKIKYIKGEKERKELYNKILEMKGNIRVFCRCRPLNTEEISAGASMAVEFEAAKDGELTVKGNGAPKKTFKFDAVFGPQADQVDVFEDTAPVATSVLDGYNVCIFAYGQTGTGKTFTMEGTDEARGVNFRTLEELFRIIEERKQHFRYEICVSTLEVYNEQIRDLLVSSHAGATAKRLEIRQLGEGNHHVPGLVEAYVNNMSEVWDALQTGSNARAVGSTNANEHSSRSHCIHCVMVKGESLLNGECTRSKLWLVDLAGSERIAKTEVLGERLKETQNINRSLSALGDVIAALATKSPHVPFRNSKLTHLLQDSLGGDSKTLMFLQISPHENDLSETLCSLNFASRQDMKSKDVQIKRMEDNINGLDMKMKEKDLRNKNLQEKIKELESQLLIERKLARQHVDTKIAEQQQQQQIRQQQEEQTPVLMKPPLATRPFGLNKNLNEGKEQITLARPLTDNNSYKLQAIPQVDGFVKHNDPMEKENIPEQHPVPKRTGRASLCPALQKIPAATAPRRNSLIPLPSALGLPKFPPPLLPLSPIQADKEEDTSNCLPEPTPWDSPGEHKTGGKKLSSVLRRSLQKKMQMKSPMQQHIRRGGINVGMEKVRVSIGSRGRMAQRVLPRRGMTKDIQQKQNQREKERGWNIGTLGRPVV</sequence>
<evidence type="ECO:0000256" key="4">
    <source>
        <dbReference type="ARBA" id="ARBA00022840"/>
    </source>
</evidence>
<evidence type="ECO:0000256" key="6">
    <source>
        <dbReference type="ARBA" id="ARBA00023175"/>
    </source>
</evidence>
<feature type="binding site" evidence="7">
    <location>
        <begin position="583"/>
        <end position="590"/>
    </location>
    <ligand>
        <name>ATP</name>
        <dbReference type="ChEBI" id="CHEBI:30616"/>
    </ligand>
</feature>
<feature type="region of interest" description="Disordered" evidence="9">
    <location>
        <begin position="879"/>
        <end position="914"/>
    </location>
</feature>
<evidence type="ECO:0000256" key="9">
    <source>
        <dbReference type="SAM" id="MobiDB-lite"/>
    </source>
</evidence>
<evidence type="ECO:0000256" key="8">
    <source>
        <dbReference type="SAM" id="Coils"/>
    </source>
</evidence>
<keyword evidence="2" id="KW-0493">Microtubule</keyword>
<dbReference type="PRINTS" id="PR00380">
    <property type="entry name" value="KINESINHEAVY"/>
</dbReference>
<dbReference type="InterPro" id="IPR036961">
    <property type="entry name" value="Kinesin_motor_dom_sf"/>
</dbReference>
<dbReference type="CDD" id="cd01366">
    <property type="entry name" value="KISc_C_terminal"/>
    <property type="match status" value="1"/>
</dbReference>
<dbReference type="Pfam" id="PF00225">
    <property type="entry name" value="Kinesin"/>
    <property type="match status" value="1"/>
</dbReference>
<keyword evidence="4 7" id="KW-0067">ATP-binding</keyword>
<dbReference type="GO" id="GO:0005874">
    <property type="term" value="C:microtubule"/>
    <property type="evidence" value="ECO:0007669"/>
    <property type="project" value="UniProtKB-KW"/>
</dbReference>
<dbReference type="Proteomes" id="UP001188597">
    <property type="component" value="Unassembled WGS sequence"/>
</dbReference>
<organism evidence="11 12">
    <name type="scientific">Escallonia herrerae</name>
    <dbReference type="NCBI Taxonomy" id="1293975"/>
    <lineage>
        <taxon>Eukaryota</taxon>
        <taxon>Viridiplantae</taxon>
        <taxon>Streptophyta</taxon>
        <taxon>Embryophyta</taxon>
        <taxon>Tracheophyta</taxon>
        <taxon>Spermatophyta</taxon>
        <taxon>Magnoliopsida</taxon>
        <taxon>eudicotyledons</taxon>
        <taxon>Gunneridae</taxon>
        <taxon>Pentapetalae</taxon>
        <taxon>asterids</taxon>
        <taxon>campanulids</taxon>
        <taxon>Escalloniales</taxon>
        <taxon>Escalloniaceae</taxon>
        <taxon>Escallonia</taxon>
    </lineage>
</organism>
<evidence type="ECO:0000256" key="7">
    <source>
        <dbReference type="PROSITE-ProRule" id="PRU00283"/>
    </source>
</evidence>
<feature type="domain" description="Kinesin motor" evidence="10">
    <location>
        <begin position="500"/>
        <end position="825"/>
    </location>
</feature>
<evidence type="ECO:0000256" key="2">
    <source>
        <dbReference type="ARBA" id="ARBA00022701"/>
    </source>
</evidence>
<evidence type="ECO:0000313" key="11">
    <source>
        <dbReference type="EMBL" id="KAK3025503.1"/>
    </source>
</evidence>
<dbReference type="GO" id="GO:0003777">
    <property type="term" value="F:microtubule motor activity"/>
    <property type="evidence" value="ECO:0007669"/>
    <property type="project" value="InterPro"/>
</dbReference>
<dbReference type="InterPro" id="IPR001752">
    <property type="entry name" value="Kinesin_motor_dom"/>
</dbReference>
<evidence type="ECO:0000256" key="1">
    <source>
        <dbReference type="ARBA" id="ARBA00010899"/>
    </source>
</evidence>
<dbReference type="GO" id="GO:0008017">
    <property type="term" value="F:microtubule binding"/>
    <property type="evidence" value="ECO:0007669"/>
    <property type="project" value="InterPro"/>
</dbReference>
<keyword evidence="5 8" id="KW-0175">Coiled coil</keyword>
<evidence type="ECO:0000256" key="3">
    <source>
        <dbReference type="ARBA" id="ARBA00022741"/>
    </source>
</evidence>
<name>A0AA88WEM0_9ASTE</name>
<reference evidence="11" key="1">
    <citation type="submission" date="2022-12" db="EMBL/GenBank/DDBJ databases">
        <title>Draft genome assemblies for two species of Escallonia (Escalloniales).</title>
        <authorList>
            <person name="Chanderbali A."/>
            <person name="Dervinis C."/>
            <person name="Anghel I."/>
            <person name="Soltis D."/>
            <person name="Soltis P."/>
            <person name="Zapata F."/>
        </authorList>
    </citation>
    <scope>NUCLEOTIDE SEQUENCE</scope>
    <source>
        <strain evidence="11">UCBG64.0493</strain>
        <tissue evidence="11">Leaf</tissue>
    </source>
</reference>
<feature type="region of interest" description="Disordered" evidence="9">
    <location>
        <begin position="1018"/>
        <end position="1045"/>
    </location>
</feature>
<evidence type="ECO:0000259" key="10">
    <source>
        <dbReference type="PROSITE" id="PS50067"/>
    </source>
</evidence>
<feature type="compositionally biased region" description="Low complexity" evidence="9">
    <location>
        <begin position="883"/>
        <end position="897"/>
    </location>
</feature>
<keyword evidence="6 7" id="KW-0505">Motor protein</keyword>
<dbReference type="PROSITE" id="PS00411">
    <property type="entry name" value="KINESIN_MOTOR_1"/>
    <property type="match status" value="1"/>
</dbReference>
<proteinExistence type="inferred from homology"/>
<dbReference type="Gene3D" id="3.40.850.10">
    <property type="entry name" value="Kinesin motor domain"/>
    <property type="match status" value="1"/>
</dbReference>
<dbReference type="GO" id="GO:0005524">
    <property type="term" value="F:ATP binding"/>
    <property type="evidence" value="ECO:0007669"/>
    <property type="project" value="UniProtKB-UniRule"/>
</dbReference>
<dbReference type="Gene3D" id="2.60.120.430">
    <property type="entry name" value="Galactose-binding lectin"/>
    <property type="match status" value="1"/>
</dbReference>
<keyword evidence="3 7" id="KW-0547">Nucleotide-binding</keyword>
<dbReference type="EMBL" id="JAVXUP010000545">
    <property type="protein sequence ID" value="KAK3025503.1"/>
    <property type="molecule type" value="Genomic_DNA"/>
</dbReference>
<gene>
    <name evidence="11" type="ORF">RJ639_042038</name>
</gene>
<protein>
    <recommendedName>
        <fullName evidence="10">Kinesin motor domain-containing protein</fullName>
    </recommendedName>
</protein>